<dbReference type="AlphaFoldDB" id="A0A383RHE2"/>
<evidence type="ECO:0000313" key="1">
    <source>
        <dbReference type="EMBL" id="SYX86428.1"/>
    </source>
</evidence>
<reference evidence="2" key="1">
    <citation type="submission" date="2018-08" db="EMBL/GenBank/DDBJ databases">
        <authorList>
            <person name="Chevrot R."/>
        </authorList>
    </citation>
    <scope>NUCLEOTIDE SEQUENCE [LARGE SCALE GENOMIC DNA]</scope>
</reference>
<gene>
    <name evidence="1" type="ORF">PBLR_14852</name>
</gene>
<evidence type="ECO:0000313" key="2">
    <source>
        <dbReference type="Proteomes" id="UP000304148"/>
    </source>
</evidence>
<dbReference type="EMBL" id="LS992241">
    <property type="protein sequence ID" value="SYX86428.1"/>
    <property type="molecule type" value="Genomic_DNA"/>
</dbReference>
<organism evidence="1 2">
    <name type="scientific">Paenibacillus alvei</name>
    <name type="common">Bacillus alvei</name>
    <dbReference type="NCBI Taxonomy" id="44250"/>
    <lineage>
        <taxon>Bacteria</taxon>
        <taxon>Bacillati</taxon>
        <taxon>Bacillota</taxon>
        <taxon>Bacilli</taxon>
        <taxon>Bacillales</taxon>
        <taxon>Paenibacillaceae</taxon>
        <taxon>Paenibacillus</taxon>
    </lineage>
</organism>
<accession>A0A383RHE2</accession>
<sequence>MTFFDFTFIIAHSFDFATILDRFHQLFYTMMWITFFLVKKHTLIPSQLRNIFNYTVDGKPYS</sequence>
<dbReference type="Proteomes" id="UP000304148">
    <property type="component" value="Chromosome"/>
</dbReference>
<proteinExistence type="predicted"/>
<name>A0A383RHE2_PAEAL</name>
<protein>
    <submittedName>
        <fullName evidence="1">Uncharacterized protein</fullName>
    </submittedName>
</protein>